<name>A0A136J0I1_9PEZI</name>
<dbReference type="InParanoid" id="A0A136J0I1"/>
<keyword evidence="3" id="KW-1185">Reference proteome</keyword>
<evidence type="ECO:0000313" key="3">
    <source>
        <dbReference type="Proteomes" id="UP000070501"/>
    </source>
</evidence>
<feature type="compositionally biased region" description="Low complexity" evidence="1">
    <location>
        <begin position="27"/>
        <end position="37"/>
    </location>
</feature>
<dbReference type="EMBL" id="KQ964252">
    <property type="protein sequence ID" value="KXJ90705.1"/>
    <property type="molecule type" value="Genomic_DNA"/>
</dbReference>
<gene>
    <name evidence="2" type="ORF">Micbo1qcDRAFT_234602</name>
</gene>
<evidence type="ECO:0000256" key="1">
    <source>
        <dbReference type="SAM" id="MobiDB-lite"/>
    </source>
</evidence>
<dbReference type="Proteomes" id="UP000070501">
    <property type="component" value="Unassembled WGS sequence"/>
</dbReference>
<protein>
    <submittedName>
        <fullName evidence="2">Uncharacterized protein</fullName>
    </submittedName>
</protein>
<feature type="compositionally biased region" description="Low complexity" evidence="1">
    <location>
        <begin position="57"/>
        <end position="68"/>
    </location>
</feature>
<feature type="compositionally biased region" description="Basic and acidic residues" evidence="1">
    <location>
        <begin position="72"/>
        <end position="86"/>
    </location>
</feature>
<feature type="region of interest" description="Disordered" evidence="1">
    <location>
        <begin position="16"/>
        <end position="92"/>
    </location>
</feature>
<dbReference type="AlphaFoldDB" id="A0A136J0I1"/>
<proteinExistence type="predicted"/>
<dbReference type="OrthoDB" id="2157103at2759"/>
<sequence>MSVEARRDASFMSFLRSLTGGRDGSNTAATRETGTTTSHEEKESAAGRTTKSAIGRTATSTTDSSTTAVKQQQHDESHRRTEEPQKKAKKSIAELDEELRTKMSGIAGDGGEAGVEYEDGQPVAMKRSVKNNMFRYI</sequence>
<reference evidence="3" key="1">
    <citation type="submission" date="2016-02" db="EMBL/GenBank/DDBJ databases">
        <title>Draft genome sequence of Microdochium bolleyi, a fungal endophyte of beachgrass.</title>
        <authorList>
            <consortium name="DOE Joint Genome Institute"/>
            <person name="David A.S."/>
            <person name="May G."/>
            <person name="Haridas S."/>
            <person name="Lim J."/>
            <person name="Wang M."/>
            <person name="Labutti K."/>
            <person name="Lipzen A."/>
            <person name="Barry K."/>
            <person name="Grigoriev I.V."/>
        </authorList>
    </citation>
    <scope>NUCLEOTIDE SEQUENCE [LARGE SCALE GENOMIC DNA]</scope>
    <source>
        <strain evidence="3">J235TASD1</strain>
    </source>
</reference>
<accession>A0A136J0I1</accession>
<evidence type="ECO:0000313" key="2">
    <source>
        <dbReference type="EMBL" id="KXJ90705.1"/>
    </source>
</evidence>
<organism evidence="2 3">
    <name type="scientific">Microdochium bolleyi</name>
    <dbReference type="NCBI Taxonomy" id="196109"/>
    <lineage>
        <taxon>Eukaryota</taxon>
        <taxon>Fungi</taxon>
        <taxon>Dikarya</taxon>
        <taxon>Ascomycota</taxon>
        <taxon>Pezizomycotina</taxon>
        <taxon>Sordariomycetes</taxon>
        <taxon>Xylariomycetidae</taxon>
        <taxon>Xylariales</taxon>
        <taxon>Microdochiaceae</taxon>
        <taxon>Microdochium</taxon>
    </lineage>
</organism>